<reference evidence="2 3" key="1">
    <citation type="journal article" date="2011" name="J. Bacteriol.">
        <title>Comparative genomics of 28 Salmonella enterica isolates: evidence for CRISPR-mediated adaptive sublineage evolution.</title>
        <authorList>
            <person name="Fricke W.F."/>
            <person name="Mammel M.K."/>
            <person name="McDermott P.F."/>
            <person name="Tartera C."/>
            <person name="White D.G."/>
            <person name="Leclerc J.E."/>
            <person name="Ravel J."/>
            <person name="Cebula T.A."/>
        </authorList>
    </citation>
    <scope>NUCLEOTIDE SEQUENCE [LARGE SCALE GENOMIC DNA]</scope>
    <source>
        <strain evidence="2 3">SL483</strain>
    </source>
</reference>
<evidence type="ECO:0000313" key="3">
    <source>
        <dbReference type="Proteomes" id="UP000008819"/>
    </source>
</evidence>
<evidence type="ECO:0000313" key="2">
    <source>
        <dbReference type="EMBL" id="ACH51857.1"/>
    </source>
</evidence>
<feature type="transmembrane region" description="Helical" evidence="1">
    <location>
        <begin position="12"/>
        <end position="37"/>
    </location>
</feature>
<dbReference type="Proteomes" id="UP000008819">
    <property type="component" value="Chromosome"/>
</dbReference>
<keyword evidence="1" id="KW-0812">Transmembrane</keyword>
<dbReference type="AlphaFoldDB" id="B5F898"/>
<dbReference type="KEGG" id="sea:SeAg_B1926"/>
<gene>
    <name evidence="2" type="ordered locus">SeAg_B1926</name>
</gene>
<evidence type="ECO:0000256" key="1">
    <source>
        <dbReference type="SAM" id="Phobius"/>
    </source>
</evidence>
<accession>B5F898</accession>
<name>B5F898_SALA4</name>
<sequence>MTPGIPGQLTPSYSLISFLFCITSSHPTLFIFSTLLVSTET</sequence>
<dbReference type="HOGENOM" id="CLU_3276225_0_0_6"/>
<organism evidence="2 3">
    <name type="scientific">Salmonella agona (strain SL483)</name>
    <dbReference type="NCBI Taxonomy" id="454166"/>
    <lineage>
        <taxon>Bacteria</taxon>
        <taxon>Pseudomonadati</taxon>
        <taxon>Pseudomonadota</taxon>
        <taxon>Gammaproteobacteria</taxon>
        <taxon>Enterobacterales</taxon>
        <taxon>Enterobacteriaceae</taxon>
        <taxon>Salmonella</taxon>
    </lineage>
</organism>
<dbReference type="EMBL" id="CP001138">
    <property type="protein sequence ID" value="ACH51857.1"/>
    <property type="molecule type" value="Genomic_DNA"/>
</dbReference>
<keyword evidence="1" id="KW-1133">Transmembrane helix</keyword>
<proteinExistence type="predicted"/>
<keyword evidence="1" id="KW-0472">Membrane</keyword>
<protein>
    <submittedName>
        <fullName evidence="2">Uncharacterized protein</fullName>
    </submittedName>
</protein>